<evidence type="ECO:0000313" key="2">
    <source>
        <dbReference type="Proteomes" id="UP001153334"/>
    </source>
</evidence>
<reference evidence="1" key="1">
    <citation type="submission" date="2022-11" db="EMBL/GenBank/DDBJ databases">
        <title>Genome Sequence of Nemania bipapillata.</title>
        <authorList>
            <person name="Buettner E."/>
        </authorList>
    </citation>
    <scope>NUCLEOTIDE SEQUENCE</scope>
    <source>
        <strain evidence="1">CP14</strain>
    </source>
</reference>
<proteinExistence type="predicted"/>
<evidence type="ECO:0000313" key="1">
    <source>
        <dbReference type="EMBL" id="KAJ8120218.1"/>
    </source>
</evidence>
<sequence length="259" mass="28139">MDPLSITASVIAVTSLAWKSCKAAHDLVDRLAEAPQIIAKSRNSLNETQKTLDALRQILNSPAERSNELELVLRKINVNESLESAKCLCDDFAATVTTLTSHSGGGNFSKRDRLMRTLSMVVGSMNLIIASQTADDVRRLGSQFQTQEQALADLVLQLHTRPAISEESSSFDGNISPELTTILRKVCQETFEATRAKRTGQSFGDMSTDDQSQAMQGIVGNVQDGVEQSFGKMTTSKNSRAFQGQVDAASFAVMFGNRS</sequence>
<accession>A0ACC2IYK7</accession>
<gene>
    <name evidence="1" type="ORF">ONZ43_g3016</name>
</gene>
<keyword evidence="2" id="KW-1185">Reference proteome</keyword>
<organism evidence="1 2">
    <name type="scientific">Nemania bipapillata</name>
    <dbReference type="NCBI Taxonomy" id="110536"/>
    <lineage>
        <taxon>Eukaryota</taxon>
        <taxon>Fungi</taxon>
        <taxon>Dikarya</taxon>
        <taxon>Ascomycota</taxon>
        <taxon>Pezizomycotina</taxon>
        <taxon>Sordariomycetes</taxon>
        <taxon>Xylariomycetidae</taxon>
        <taxon>Xylariales</taxon>
        <taxon>Xylariaceae</taxon>
        <taxon>Nemania</taxon>
    </lineage>
</organism>
<comment type="caution">
    <text evidence="1">The sequence shown here is derived from an EMBL/GenBank/DDBJ whole genome shotgun (WGS) entry which is preliminary data.</text>
</comment>
<name>A0ACC2IYK7_9PEZI</name>
<dbReference type="EMBL" id="JAPESX010000669">
    <property type="protein sequence ID" value="KAJ8120218.1"/>
    <property type="molecule type" value="Genomic_DNA"/>
</dbReference>
<protein>
    <submittedName>
        <fullName evidence="1">Uncharacterized protein</fullName>
    </submittedName>
</protein>
<dbReference type="Proteomes" id="UP001153334">
    <property type="component" value="Unassembled WGS sequence"/>
</dbReference>